<keyword evidence="3" id="KW-0732">Signal</keyword>
<dbReference type="Pfam" id="PF01120">
    <property type="entry name" value="Alpha_L_fucos"/>
    <property type="match status" value="1"/>
</dbReference>
<dbReference type="PROSITE" id="PS50022">
    <property type="entry name" value="FA58C_3"/>
    <property type="match status" value="1"/>
</dbReference>
<evidence type="ECO:0000256" key="1">
    <source>
        <dbReference type="ARBA" id="ARBA00007951"/>
    </source>
</evidence>
<organism evidence="7">
    <name type="scientific">human gut metagenome</name>
    <dbReference type="NCBI Taxonomy" id="408170"/>
    <lineage>
        <taxon>unclassified sequences</taxon>
        <taxon>metagenomes</taxon>
        <taxon>organismal metagenomes</taxon>
    </lineage>
</organism>
<evidence type="ECO:0000259" key="6">
    <source>
        <dbReference type="PROSITE" id="PS50022"/>
    </source>
</evidence>
<dbReference type="InterPro" id="IPR008979">
    <property type="entry name" value="Galactose-bd-like_sf"/>
</dbReference>
<feature type="domain" description="F5/8 type C" evidence="6">
    <location>
        <begin position="209"/>
        <end position="313"/>
    </location>
</feature>
<dbReference type="AlphaFoldDB" id="K1UL15"/>
<dbReference type="GO" id="GO:0016139">
    <property type="term" value="P:glycoside catabolic process"/>
    <property type="evidence" value="ECO:0007669"/>
    <property type="project" value="TreeGrafter"/>
</dbReference>
<keyword evidence="5" id="KW-0326">Glycosidase</keyword>
<comment type="caution">
    <text evidence="7">The sequence shown here is derived from an EMBL/GenBank/DDBJ whole genome shotgun (WGS) entry which is preliminary data.</text>
</comment>
<dbReference type="GO" id="GO:0004560">
    <property type="term" value="F:alpha-L-fucosidase activity"/>
    <property type="evidence" value="ECO:0007669"/>
    <property type="project" value="InterPro"/>
</dbReference>
<dbReference type="Pfam" id="PF00754">
    <property type="entry name" value="F5_F8_type_C"/>
    <property type="match status" value="1"/>
</dbReference>
<dbReference type="SUPFAM" id="SSF51445">
    <property type="entry name" value="(Trans)glycosidases"/>
    <property type="match status" value="1"/>
</dbReference>
<dbReference type="Gene3D" id="2.60.120.260">
    <property type="entry name" value="Galactose-binding domain-like"/>
    <property type="match status" value="1"/>
</dbReference>
<protein>
    <recommendedName>
        <fullName evidence="2">alpha-L-fucosidase</fullName>
        <ecNumber evidence="2">3.2.1.51</ecNumber>
    </recommendedName>
</protein>
<dbReference type="EMBL" id="AJWY01002062">
    <property type="protein sequence ID" value="EKC78820.1"/>
    <property type="molecule type" value="Genomic_DNA"/>
</dbReference>
<dbReference type="PANTHER" id="PTHR10030:SF37">
    <property type="entry name" value="ALPHA-L-FUCOSIDASE-RELATED"/>
    <property type="match status" value="1"/>
</dbReference>
<evidence type="ECO:0000256" key="3">
    <source>
        <dbReference type="ARBA" id="ARBA00022729"/>
    </source>
</evidence>
<dbReference type="GO" id="GO:0006004">
    <property type="term" value="P:fucose metabolic process"/>
    <property type="evidence" value="ECO:0007669"/>
    <property type="project" value="TreeGrafter"/>
</dbReference>
<dbReference type="Gene3D" id="3.20.20.80">
    <property type="entry name" value="Glycosidases"/>
    <property type="match status" value="1"/>
</dbReference>
<evidence type="ECO:0000256" key="4">
    <source>
        <dbReference type="ARBA" id="ARBA00022801"/>
    </source>
</evidence>
<keyword evidence="4" id="KW-0378">Hydrolase</keyword>
<dbReference type="InterPro" id="IPR000933">
    <property type="entry name" value="Glyco_hydro_29"/>
</dbReference>
<sequence length="313" mass="35563">MGQTRKNLGSGAAYNTYYKNQLRELLTNYGDIFCVWLDGACGEGPNGKVQKYDWNGYYALVRELQPNAVICVSGPDVRWIGNEAGVCRSSEWSVVPAWLSKNDYIAEKSQKVDDEKFRKKHNEMTLDLGSRKAIKGETAFIWYPAEVDVSIRPGWFYHENEDAKVKSLKKLYDIYIKSVGGNAALLLNIPPDKRGKIAKTDELTLDSFGRLLKRRFPKNLASDAKATSSSEIDSEHLAKNIIEDDDSLYWQAASDDEEPEIVVDFGKPVNFDKLVLQENIATGQQIESFKIYYEKNGRWKKLYKGTVIGYKKI</sequence>
<dbReference type="SUPFAM" id="SSF49785">
    <property type="entry name" value="Galactose-binding domain-like"/>
    <property type="match status" value="1"/>
</dbReference>
<feature type="non-terminal residue" evidence="7">
    <location>
        <position position="313"/>
    </location>
</feature>
<evidence type="ECO:0000313" key="7">
    <source>
        <dbReference type="EMBL" id="EKC78820.1"/>
    </source>
</evidence>
<dbReference type="PANTHER" id="PTHR10030">
    <property type="entry name" value="ALPHA-L-FUCOSIDASE"/>
    <property type="match status" value="1"/>
</dbReference>
<dbReference type="EC" id="3.2.1.51" evidence="2"/>
<gene>
    <name evidence="7" type="ORF">LEA_03088</name>
</gene>
<dbReference type="GO" id="GO:0005764">
    <property type="term" value="C:lysosome"/>
    <property type="evidence" value="ECO:0007669"/>
    <property type="project" value="TreeGrafter"/>
</dbReference>
<dbReference type="InterPro" id="IPR017853">
    <property type="entry name" value="GH"/>
</dbReference>
<proteinExistence type="inferred from homology"/>
<name>K1UL15_9ZZZZ</name>
<dbReference type="InterPro" id="IPR000421">
    <property type="entry name" value="FA58C"/>
</dbReference>
<comment type="similarity">
    <text evidence="1">Belongs to the glycosyl hydrolase 29 family.</text>
</comment>
<reference evidence="7" key="1">
    <citation type="journal article" date="2013" name="Environ. Microbiol.">
        <title>Microbiota from the distal guts of lean and obese adolescents exhibit partial functional redundancy besides clear differences in community structure.</title>
        <authorList>
            <person name="Ferrer M."/>
            <person name="Ruiz A."/>
            <person name="Lanza F."/>
            <person name="Haange S.B."/>
            <person name="Oberbach A."/>
            <person name="Till H."/>
            <person name="Bargiela R."/>
            <person name="Campoy C."/>
            <person name="Segura M.T."/>
            <person name="Richter M."/>
            <person name="von Bergen M."/>
            <person name="Seifert J."/>
            <person name="Suarez A."/>
        </authorList>
    </citation>
    <scope>NUCLEOTIDE SEQUENCE</scope>
</reference>
<dbReference type="InterPro" id="IPR057739">
    <property type="entry name" value="Glyco_hydro_29_N"/>
</dbReference>
<evidence type="ECO:0000256" key="5">
    <source>
        <dbReference type="ARBA" id="ARBA00023295"/>
    </source>
</evidence>
<evidence type="ECO:0000256" key="2">
    <source>
        <dbReference type="ARBA" id="ARBA00012662"/>
    </source>
</evidence>
<accession>K1UL15</accession>